<dbReference type="NCBIfam" id="TIGR04336">
    <property type="entry name" value="AmmeMemoSam_B"/>
    <property type="match status" value="1"/>
</dbReference>
<dbReference type="Pfam" id="PF01871">
    <property type="entry name" value="AMMECR1"/>
    <property type="match status" value="1"/>
</dbReference>
<sequence>MTPIRPPAVAGSFYPADPEKLAASVDEMLAQVPAPKNFSRIVIAPHAGHMYSGQLAAHAYRQLDPATRRVAVLGPTHRVGIAAMALTGADGLATPLGTIDVDVELTELVSGLADVVEAPVVHAQEHSIEVHIPFLQRHLEPGFTLLPIAVGSCSAESVAAVIDAVYDAGDTAIVISSDLSHFLTDESARHKDAYTIAQILSLAGPLDGYQACGAYPINGLVRFARGRAMTAEILAAGNSADVSGDTSRVVGYASLRFDSDGTDPRLVDIAYRAIADELGIDVPGSPPEMPEEVGSSFVTLTIDGKLRGCIGNLRADRPLATDISENARAAATRDPRFPPLRPEEFAATDIEVSVLSTPEPMPATTRAEVIAQLRPGIDGVILDDGVHRATFLPQVWEQLPEPNQFLTHLLAKAGLEADEWPEDMRVSTYTATPHIRRANQR</sequence>
<dbReference type="InterPro" id="IPR002737">
    <property type="entry name" value="MEMO1_fam"/>
</dbReference>
<evidence type="ECO:0000313" key="5">
    <source>
        <dbReference type="Proteomes" id="UP000185628"/>
    </source>
</evidence>
<evidence type="ECO:0000313" key="4">
    <source>
        <dbReference type="EMBL" id="OKL54412.1"/>
    </source>
</evidence>
<dbReference type="CDD" id="cd07361">
    <property type="entry name" value="MEMO_like"/>
    <property type="match status" value="1"/>
</dbReference>
<dbReference type="SUPFAM" id="SSF143447">
    <property type="entry name" value="AMMECR1-like"/>
    <property type="match status" value="1"/>
</dbReference>
<dbReference type="Gene3D" id="3.40.830.10">
    <property type="entry name" value="LigB-like"/>
    <property type="match status" value="1"/>
</dbReference>
<dbReference type="HAMAP" id="MF_00055">
    <property type="entry name" value="MEMO1"/>
    <property type="match status" value="1"/>
</dbReference>
<dbReference type="Pfam" id="PF01875">
    <property type="entry name" value="Memo"/>
    <property type="match status" value="1"/>
</dbReference>
<dbReference type="PANTHER" id="PTHR11060">
    <property type="entry name" value="PROTEIN MEMO1"/>
    <property type="match status" value="1"/>
</dbReference>
<dbReference type="InterPro" id="IPR036071">
    <property type="entry name" value="AMMECR1_dom_sf"/>
</dbReference>
<gene>
    <name evidence="4" type="ORF">BSZ39_04080</name>
</gene>
<dbReference type="NCBIfam" id="TIGR04335">
    <property type="entry name" value="AmmeMemoSam_A"/>
    <property type="match status" value="1"/>
</dbReference>
<dbReference type="InterPro" id="IPR002733">
    <property type="entry name" value="AMMECR1_domain"/>
</dbReference>
<proteinExistence type="inferred from homology"/>
<feature type="domain" description="AMMECR1" evidence="3">
    <location>
        <begin position="255"/>
        <end position="441"/>
    </location>
</feature>
<evidence type="ECO:0000256" key="2">
    <source>
        <dbReference type="HAMAP-Rule" id="MF_00055"/>
    </source>
</evidence>
<dbReference type="PANTHER" id="PTHR11060:SF0">
    <property type="entry name" value="PROTEIN MEMO1"/>
    <property type="match status" value="1"/>
</dbReference>
<comment type="caution">
    <text evidence="4">The sequence shown here is derived from an EMBL/GenBank/DDBJ whole genome shotgun (WGS) entry which is preliminary data.</text>
</comment>
<dbReference type="InterPro" id="IPR023473">
    <property type="entry name" value="AMMECR1"/>
</dbReference>
<reference evidence="5" key="1">
    <citation type="submission" date="2016-12" db="EMBL/GenBank/DDBJ databases">
        <authorList>
            <person name="Meng X."/>
        </authorList>
    </citation>
    <scope>NUCLEOTIDE SEQUENCE [LARGE SCALE GENOMIC DNA]</scope>
    <source>
        <strain evidence="5">DSM 19116</strain>
    </source>
</reference>
<comment type="similarity">
    <text evidence="1 2">Belongs to the MEMO1 family.</text>
</comment>
<organism evidence="4 5">
    <name type="scientific">Bowdeniella nasicola</name>
    <dbReference type="NCBI Taxonomy" id="208480"/>
    <lineage>
        <taxon>Bacteria</taxon>
        <taxon>Bacillati</taxon>
        <taxon>Actinomycetota</taxon>
        <taxon>Actinomycetes</taxon>
        <taxon>Actinomycetales</taxon>
        <taxon>Actinomycetaceae</taxon>
        <taxon>Bowdeniella</taxon>
    </lineage>
</organism>
<name>A0A1Q5Q401_9ACTO</name>
<keyword evidence="5" id="KW-1185">Reference proteome</keyword>
<dbReference type="InterPro" id="IPR027623">
    <property type="entry name" value="AmmeMemoSam_A"/>
</dbReference>
<dbReference type="Gene3D" id="3.30.700.20">
    <property type="entry name" value="Hypothetical protein ph0010, domain 1"/>
    <property type="match status" value="1"/>
</dbReference>
<dbReference type="NCBIfam" id="TIGR00296">
    <property type="entry name" value="TIGR00296 family protein"/>
    <property type="match status" value="1"/>
</dbReference>
<evidence type="ECO:0000259" key="3">
    <source>
        <dbReference type="PROSITE" id="PS51112"/>
    </source>
</evidence>
<protein>
    <recommendedName>
        <fullName evidence="2">MEMO1 family protein BSZ39_04080</fullName>
    </recommendedName>
</protein>
<dbReference type="AlphaFoldDB" id="A0A1Q5Q401"/>
<dbReference type="Proteomes" id="UP000185628">
    <property type="component" value="Unassembled WGS sequence"/>
</dbReference>
<dbReference type="InterPro" id="IPR027485">
    <property type="entry name" value="AMMECR1_N"/>
</dbReference>
<dbReference type="PROSITE" id="PS51112">
    <property type="entry name" value="AMMECR1"/>
    <property type="match status" value="1"/>
</dbReference>
<dbReference type="Gene3D" id="3.30.1490.150">
    <property type="entry name" value="Hypothetical protein ph0010, domain 2"/>
    <property type="match status" value="1"/>
</dbReference>
<dbReference type="RefSeq" id="WP_073716113.1">
    <property type="nucleotide sequence ID" value="NZ_MQVR01000016.1"/>
</dbReference>
<dbReference type="EMBL" id="MQVR01000016">
    <property type="protein sequence ID" value="OKL54412.1"/>
    <property type="molecule type" value="Genomic_DNA"/>
</dbReference>
<accession>A0A1Q5Q401</accession>
<dbReference type="OrthoDB" id="9785549at2"/>
<evidence type="ECO:0000256" key="1">
    <source>
        <dbReference type="ARBA" id="ARBA00006315"/>
    </source>
</evidence>